<dbReference type="SUPFAM" id="SSF101898">
    <property type="entry name" value="NHL repeat"/>
    <property type="match status" value="1"/>
</dbReference>
<dbReference type="EMBL" id="CAJNOR010000099">
    <property type="protein sequence ID" value="CAF0795807.1"/>
    <property type="molecule type" value="Genomic_DNA"/>
</dbReference>
<dbReference type="GO" id="GO:0008270">
    <property type="term" value="F:zinc ion binding"/>
    <property type="evidence" value="ECO:0007669"/>
    <property type="project" value="UniProtKB-KW"/>
</dbReference>
<evidence type="ECO:0000256" key="3">
    <source>
        <dbReference type="SAM" id="MobiDB-lite"/>
    </source>
</evidence>
<sequence>MLVSRTHRSKTINHRRNRHRKHSTNMSKSTRIIHVSIRPPRRTSPTNTTITRSQKNAQPMRPLTNQHLQVHPYSHSPIGSQCSSESTDIQQYVHPVLKKNRYNSNRISPDFDDRSATTNSSSKVTEAKMFHSHSSRLGITKDQHGYLEHKRKAKYTNFLQQVMNHQRIYFRPAEARLRWNATGITVAGILGLSGAASDRLNTPIHLAVDYLNTMYIADYGCHRIQRWFRNASSGTTVAGNMNCSAGANLNSLNYPIHILLDPDNNMYILEHSNSRALFWPNSASSGEMIAGTGISGNASDQLYLPFGMSRDMNDGTIYIADTYNSRIMRYLYNASSGTVVAGGNGSGNNISQLNFPTSVYFESSSNSLVIVNYNENNILRWKIGDSGWTLIAGGINGSRGSTSTLLSSPVKTTFDPMGNMYVADLLNHRIQLFLSGEANGTTVAGVSAMFGNDATHLNSPYGVALDNQLNLYVADSGNQRIQKFLRY</sequence>
<dbReference type="Proteomes" id="UP000663852">
    <property type="component" value="Unassembled WGS sequence"/>
</dbReference>
<dbReference type="EMBL" id="CAJNOJ010000394">
    <property type="protein sequence ID" value="CAF1431366.1"/>
    <property type="molecule type" value="Genomic_DNA"/>
</dbReference>
<accession>A0A813SG32</accession>
<proteinExistence type="predicted"/>
<evidence type="ECO:0008006" key="7">
    <source>
        <dbReference type="Google" id="ProtNLM"/>
    </source>
</evidence>
<feature type="repeat" description="NHL" evidence="2">
    <location>
        <begin position="450"/>
        <end position="484"/>
    </location>
</feature>
<keyword evidence="1" id="KW-0677">Repeat</keyword>
<evidence type="ECO:0000313" key="4">
    <source>
        <dbReference type="EMBL" id="CAF0795807.1"/>
    </source>
</evidence>
<dbReference type="Gene3D" id="2.40.10.500">
    <property type="match status" value="1"/>
</dbReference>
<feature type="compositionally biased region" description="Basic residues" evidence="3">
    <location>
        <begin position="1"/>
        <end position="23"/>
    </location>
</feature>
<feature type="region of interest" description="Disordered" evidence="3">
    <location>
        <begin position="104"/>
        <end position="135"/>
    </location>
</feature>
<dbReference type="InterPro" id="IPR011042">
    <property type="entry name" value="6-blade_b-propeller_TolB-like"/>
</dbReference>
<dbReference type="AlphaFoldDB" id="A0A813SG32"/>
<evidence type="ECO:0000256" key="1">
    <source>
        <dbReference type="ARBA" id="ARBA00022737"/>
    </source>
</evidence>
<name>A0A813SG32_ADIRI</name>
<evidence type="ECO:0000313" key="6">
    <source>
        <dbReference type="Proteomes" id="UP000663828"/>
    </source>
</evidence>
<dbReference type="PANTHER" id="PTHR24104:SF25">
    <property type="entry name" value="PROTEIN LIN-41"/>
    <property type="match status" value="1"/>
</dbReference>
<dbReference type="InterPro" id="IPR001258">
    <property type="entry name" value="NHL_repeat"/>
</dbReference>
<dbReference type="PANTHER" id="PTHR24104">
    <property type="entry name" value="E3 UBIQUITIN-PROTEIN LIGASE NHLRC1-RELATED"/>
    <property type="match status" value="1"/>
</dbReference>
<comment type="caution">
    <text evidence="4">The sequence shown here is derived from an EMBL/GenBank/DDBJ whole genome shotgun (WGS) entry which is preliminary data.</text>
</comment>
<feature type="region of interest" description="Disordered" evidence="3">
    <location>
        <begin position="1"/>
        <end position="27"/>
    </location>
</feature>
<protein>
    <recommendedName>
        <fullName evidence="7">NHL repeat containing protein</fullName>
    </recommendedName>
</protein>
<dbReference type="PROSITE" id="PS51125">
    <property type="entry name" value="NHL"/>
    <property type="match status" value="1"/>
</dbReference>
<dbReference type="Proteomes" id="UP000663828">
    <property type="component" value="Unassembled WGS sequence"/>
</dbReference>
<dbReference type="CDD" id="cd05819">
    <property type="entry name" value="NHL"/>
    <property type="match status" value="1"/>
</dbReference>
<dbReference type="InterPro" id="IPR050952">
    <property type="entry name" value="TRIM-NHL_E3_ligases"/>
</dbReference>
<dbReference type="OrthoDB" id="10044505at2759"/>
<evidence type="ECO:0000256" key="2">
    <source>
        <dbReference type="PROSITE-ProRule" id="PRU00504"/>
    </source>
</evidence>
<gene>
    <name evidence="5" type="ORF">EDS130_LOCUS38226</name>
    <name evidence="4" type="ORF">XAT740_LOCUS2718</name>
</gene>
<dbReference type="Pfam" id="PF01436">
    <property type="entry name" value="NHL"/>
    <property type="match status" value="1"/>
</dbReference>
<dbReference type="Gene3D" id="2.120.10.30">
    <property type="entry name" value="TolB, C-terminal domain"/>
    <property type="match status" value="2"/>
</dbReference>
<reference evidence="4" key="1">
    <citation type="submission" date="2021-02" db="EMBL/GenBank/DDBJ databases">
        <authorList>
            <person name="Nowell W R."/>
        </authorList>
    </citation>
    <scope>NUCLEOTIDE SEQUENCE</scope>
</reference>
<organism evidence="4 6">
    <name type="scientific">Adineta ricciae</name>
    <name type="common">Rotifer</name>
    <dbReference type="NCBI Taxonomy" id="249248"/>
    <lineage>
        <taxon>Eukaryota</taxon>
        <taxon>Metazoa</taxon>
        <taxon>Spiralia</taxon>
        <taxon>Gnathifera</taxon>
        <taxon>Rotifera</taxon>
        <taxon>Eurotatoria</taxon>
        <taxon>Bdelloidea</taxon>
        <taxon>Adinetida</taxon>
        <taxon>Adinetidae</taxon>
        <taxon>Adineta</taxon>
    </lineage>
</organism>
<evidence type="ECO:0000313" key="5">
    <source>
        <dbReference type="EMBL" id="CAF1431366.1"/>
    </source>
</evidence>
<keyword evidence="6" id="KW-1185">Reference proteome</keyword>